<sequence>MDTLYTKHLYPGTTNTYQVGSPALQYLDGYFQNVYVNGVAVGGGGLEIDPAFTASDAFPITAGDIAGWDALISSQWTTDANGIHYSLGSVGFHTNSSATELVSMYSSDGVTNSPVLYVGDNSASVDSTGIRVSMSGAKTDYTDGIYITNSSTSSTAGADKFGVRIRNTGTWNGAGATNYGLYIETPTGGTTNVGAYIEGDVRVPSLGAYANNAAAAAGGLVAGDLYRTGGDPDVVCVVH</sequence>
<name>A0A6H2A093_9ZZZZ</name>
<accession>A0A6H2A093</accession>
<protein>
    <submittedName>
        <fullName evidence="1">Uncharacterized protein</fullName>
    </submittedName>
</protein>
<dbReference type="AlphaFoldDB" id="A0A6H2A093"/>
<evidence type="ECO:0000313" key="1">
    <source>
        <dbReference type="EMBL" id="QJA52935.1"/>
    </source>
</evidence>
<proteinExistence type="predicted"/>
<gene>
    <name evidence="1" type="ORF">TM448A03084_0008</name>
</gene>
<organism evidence="1">
    <name type="scientific">viral metagenome</name>
    <dbReference type="NCBI Taxonomy" id="1070528"/>
    <lineage>
        <taxon>unclassified sequences</taxon>
        <taxon>metagenomes</taxon>
        <taxon>organismal metagenomes</taxon>
    </lineage>
</organism>
<dbReference type="EMBL" id="MT144379">
    <property type="protein sequence ID" value="QJA52935.1"/>
    <property type="molecule type" value="Genomic_DNA"/>
</dbReference>
<reference evidence="1" key="1">
    <citation type="submission" date="2020-03" db="EMBL/GenBank/DDBJ databases">
        <title>The deep terrestrial virosphere.</title>
        <authorList>
            <person name="Holmfeldt K."/>
            <person name="Nilsson E."/>
            <person name="Simone D."/>
            <person name="Lopez-Fernandez M."/>
            <person name="Wu X."/>
            <person name="de Brujin I."/>
            <person name="Lundin D."/>
            <person name="Andersson A."/>
            <person name="Bertilsson S."/>
            <person name="Dopson M."/>
        </authorList>
    </citation>
    <scope>NUCLEOTIDE SEQUENCE</scope>
    <source>
        <strain evidence="1">TM448A03084</strain>
    </source>
</reference>